<evidence type="ECO:0000256" key="1">
    <source>
        <dbReference type="ARBA" id="ARBA00022723"/>
    </source>
</evidence>
<dbReference type="InterPro" id="IPR051615">
    <property type="entry name" value="Transcr_Regulatory_Elem"/>
</dbReference>
<evidence type="ECO:0000256" key="7">
    <source>
        <dbReference type="SAM" id="MobiDB-lite"/>
    </source>
</evidence>
<dbReference type="GO" id="GO:0003677">
    <property type="term" value="F:DNA binding"/>
    <property type="evidence" value="ECO:0007669"/>
    <property type="project" value="UniProtKB-KW"/>
</dbReference>
<dbReference type="AlphaFoldDB" id="A0A1C7NNG4"/>
<evidence type="ECO:0000256" key="2">
    <source>
        <dbReference type="ARBA" id="ARBA00022833"/>
    </source>
</evidence>
<dbReference type="Proteomes" id="UP000093000">
    <property type="component" value="Unassembled WGS sequence"/>
</dbReference>
<dbReference type="FunCoup" id="A0A1C7NNG4">
    <property type="interactions" value="14"/>
</dbReference>
<evidence type="ECO:0000256" key="3">
    <source>
        <dbReference type="ARBA" id="ARBA00023015"/>
    </source>
</evidence>
<feature type="domain" description="Xylanolytic transcriptional activator regulatory" evidence="8">
    <location>
        <begin position="289"/>
        <end position="362"/>
    </location>
</feature>
<dbReference type="PANTHER" id="PTHR31313:SF81">
    <property type="entry name" value="TY1 ENHANCER ACTIVATOR"/>
    <property type="match status" value="1"/>
</dbReference>
<dbReference type="SMART" id="SM00906">
    <property type="entry name" value="Fungal_trans"/>
    <property type="match status" value="1"/>
</dbReference>
<feature type="region of interest" description="Disordered" evidence="7">
    <location>
        <begin position="1"/>
        <end position="36"/>
    </location>
</feature>
<sequence>MSFKREPMNDKTLDGHDEPSTKRTRTTRKRGPPKGYIESLENRLRKMEVLLESMNSSASSETHTKDTDLDNINKNSTTAIHANSDKSKVVRYLGSSSGYYLVKNILTTDNKDMAEIKEDQQRRSSLQGDYGGSFRFRNINVNDDDIMCVRDTTLAERVDQLQEDRLDFKEDIAPKSLIDRLIARYFESNYTSFPVIDKEPFLNAYHGHTQSPPPPILTYAICMHACFIIPRDDTIFEDAGVERKAFLETLSAHASNLIKKEYLKPRLENIQALVLLSGSPSFGKMLYKNWLRVGMAVRMAQELGLHRTLDKLPLTEEMFEANKRLWYCVYAVDRWCCAVMGRPLSIADADCDIDLPHIKGGVHGGKDYSLFVNFVKLSGILGEVLRRVYSPRAKSQGYKTVTAYHTVQSIYRMLNDWLEQLPDHQRITPEEARLIYENKTQTAKIREAGPLMVCYHTVNVLLYRTFLISDRSEVWPELHDQANHRCTEAAKYTIDIARLLFPTDVIHFGFNFAGFSVFQASLIHVYNCISSNLEVANTARQYVQICIEECIEPMDSLMDPPTHAAALIRTLLSLIGAEKKESIKEELYNNKHRLMRTQTNASPMSVNAITSGWENRVPGNIYQSSISSTNNNNNISSNISSTAAWQSLFASAATQLFDNDVDWQTTLSTLFDDNQLKQHNNFF</sequence>
<evidence type="ECO:0000256" key="6">
    <source>
        <dbReference type="ARBA" id="ARBA00023242"/>
    </source>
</evidence>
<accession>A0A1C7NNG4</accession>
<keyword evidence="10" id="KW-1185">Reference proteome</keyword>
<dbReference type="InParanoid" id="A0A1C7NNG4"/>
<feature type="compositionally biased region" description="Basic and acidic residues" evidence="7">
    <location>
        <begin position="1"/>
        <end position="21"/>
    </location>
</feature>
<dbReference type="CDD" id="cd12148">
    <property type="entry name" value="fungal_TF_MHR"/>
    <property type="match status" value="1"/>
</dbReference>
<keyword evidence="1" id="KW-0479">Metal-binding</keyword>
<keyword evidence="2" id="KW-0862">Zinc</keyword>
<dbReference type="EMBL" id="LUGH01000068">
    <property type="protein sequence ID" value="OBZ90006.1"/>
    <property type="molecule type" value="Genomic_DNA"/>
</dbReference>
<keyword evidence="5" id="KW-0804">Transcription</keyword>
<gene>
    <name evidence="9" type="ORF">A0J61_01935</name>
</gene>
<dbReference type="Pfam" id="PF04082">
    <property type="entry name" value="Fungal_trans"/>
    <property type="match status" value="1"/>
</dbReference>
<evidence type="ECO:0000259" key="8">
    <source>
        <dbReference type="SMART" id="SM00906"/>
    </source>
</evidence>
<dbReference type="OrthoDB" id="1924787at2759"/>
<evidence type="ECO:0000313" key="9">
    <source>
        <dbReference type="EMBL" id="OBZ90006.1"/>
    </source>
</evidence>
<evidence type="ECO:0000256" key="5">
    <source>
        <dbReference type="ARBA" id="ARBA00023163"/>
    </source>
</evidence>
<evidence type="ECO:0000256" key="4">
    <source>
        <dbReference type="ARBA" id="ARBA00023125"/>
    </source>
</evidence>
<keyword evidence="6" id="KW-0539">Nucleus</keyword>
<name>A0A1C7NNG4_9FUNG</name>
<dbReference type="STRING" id="101091.A0A1C7NNG4"/>
<comment type="caution">
    <text evidence="9">The sequence shown here is derived from an EMBL/GenBank/DDBJ whole genome shotgun (WGS) entry which is preliminary data.</text>
</comment>
<reference evidence="9 10" key="1">
    <citation type="submission" date="2016-03" db="EMBL/GenBank/DDBJ databases">
        <title>Choanephora cucurbitarum.</title>
        <authorList>
            <person name="Min B."/>
            <person name="Park H."/>
            <person name="Park J.-H."/>
            <person name="Shin H.-D."/>
            <person name="Choi I.-G."/>
        </authorList>
    </citation>
    <scope>NUCLEOTIDE SEQUENCE [LARGE SCALE GENOMIC DNA]</scope>
    <source>
        <strain evidence="9 10">KUS-F28377</strain>
    </source>
</reference>
<dbReference type="GO" id="GO:0008270">
    <property type="term" value="F:zinc ion binding"/>
    <property type="evidence" value="ECO:0007669"/>
    <property type="project" value="InterPro"/>
</dbReference>
<feature type="compositionally biased region" description="Basic residues" evidence="7">
    <location>
        <begin position="22"/>
        <end position="32"/>
    </location>
</feature>
<evidence type="ECO:0000313" key="10">
    <source>
        <dbReference type="Proteomes" id="UP000093000"/>
    </source>
</evidence>
<keyword evidence="4" id="KW-0238">DNA-binding</keyword>
<dbReference type="InterPro" id="IPR007219">
    <property type="entry name" value="XnlR_reg_dom"/>
</dbReference>
<organism evidence="9 10">
    <name type="scientific">Choanephora cucurbitarum</name>
    <dbReference type="NCBI Taxonomy" id="101091"/>
    <lineage>
        <taxon>Eukaryota</taxon>
        <taxon>Fungi</taxon>
        <taxon>Fungi incertae sedis</taxon>
        <taxon>Mucoromycota</taxon>
        <taxon>Mucoromycotina</taxon>
        <taxon>Mucoromycetes</taxon>
        <taxon>Mucorales</taxon>
        <taxon>Mucorineae</taxon>
        <taxon>Choanephoraceae</taxon>
        <taxon>Choanephoroideae</taxon>
        <taxon>Choanephora</taxon>
    </lineage>
</organism>
<proteinExistence type="predicted"/>
<dbReference type="GO" id="GO:0006351">
    <property type="term" value="P:DNA-templated transcription"/>
    <property type="evidence" value="ECO:0007669"/>
    <property type="project" value="InterPro"/>
</dbReference>
<keyword evidence="3" id="KW-0805">Transcription regulation</keyword>
<dbReference type="PANTHER" id="PTHR31313">
    <property type="entry name" value="TY1 ENHANCER ACTIVATOR"/>
    <property type="match status" value="1"/>
</dbReference>
<protein>
    <submittedName>
        <fullName evidence="9">Cutinase transcription factor 1 alpha</fullName>
    </submittedName>
</protein>